<dbReference type="SUPFAM" id="SSF51905">
    <property type="entry name" value="FAD/NAD(P)-binding domain"/>
    <property type="match status" value="2"/>
</dbReference>
<keyword evidence="4" id="KW-0274">FAD</keyword>
<comment type="similarity">
    <text evidence="2">Belongs to the class-III pyridine nucleotide-disulfide oxidoreductase family.</text>
</comment>
<keyword evidence="3" id="KW-0285">Flavoprotein</keyword>
<dbReference type="PRINTS" id="PR00411">
    <property type="entry name" value="PNDRDTASEI"/>
</dbReference>
<protein>
    <submittedName>
        <fullName evidence="8">CoA-disulfide reductase</fullName>
    </submittedName>
</protein>
<dbReference type="Proteomes" id="UP000055702">
    <property type="component" value="Unassembled WGS sequence"/>
</dbReference>
<dbReference type="SUPFAM" id="SSF55424">
    <property type="entry name" value="FAD/NAD-linked reductases, dimerisation (C-terminal) domain"/>
    <property type="match status" value="1"/>
</dbReference>
<keyword evidence="5" id="KW-0560">Oxidoreductase</keyword>
<accession>A0A119CYT4</accession>
<dbReference type="RefSeq" id="WP_059747673.1">
    <property type="nucleotide sequence ID" value="NZ_LRDC01000062.1"/>
</dbReference>
<dbReference type="PRINTS" id="PR00368">
    <property type="entry name" value="FADPNR"/>
</dbReference>
<dbReference type="InterPro" id="IPR036188">
    <property type="entry name" value="FAD/NAD-bd_sf"/>
</dbReference>
<evidence type="ECO:0000256" key="5">
    <source>
        <dbReference type="ARBA" id="ARBA00023002"/>
    </source>
</evidence>
<organism evidence="8">
    <name type="scientific">Shewanella frigidimarina</name>
    <dbReference type="NCBI Taxonomy" id="56812"/>
    <lineage>
        <taxon>Bacteria</taxon>
        <taxon>Pseudomonadati</taxon>
        <taxon>Pseudomonadota</taxon>
        <taxon>Gammaproteobacteria</taxon>
        <taxon>Alteromonadales</taxon>
        <taxon>Shewanellaceae</taxon>
        <taxon>Shewanella</taxon>
    </lineage>
</organism>
<evidence type="ECO:0000256" key="6">
    <source>
        <dbReference type="ARBA" id="ARBA00023284"/>
    </source>
</evidence>
<dbReference type="InterPro" id="IPR001763">
    <property type="entry name" value="Rhodanese-like_dom"/>
</dbReference>
<dbReference type="Gene3D" id="3.50.50.60">
    <property type="entry name" value="FAD/NAD(P)-binding domain"/>
    <property type="match status" value="2"/>
</dbReference>
<dbReference type="PANTHER" id="PTHR43429:SF1">
    <property type="entry name" value="NAD(P)H SULFUR OXIDOREDUCTASE (COA-DEPENDENT)"/>
    <property type="match status" value="1"/>
</dbReference>
<dbReference type="InterPro" id="IPR050260">
    <property type="entry name" value="FAD-bd_OxRdtase"/>
</dbReference>
<reference evidence="8 9" key="1">
    <citation type="submission" date="2016-01" db="EMBL/GenBank/DDBJ databases">
        <title>Draft genome of the antarctic isolate Shewanella frigidimarina Ag06-30.</title>
        <authorList>
            <person name="Parmeciano Di Noto G."/>
            <person name="Vazquez S."/>
            <person name="Mac Cormack W."/>
            <person name="Iriarte A."/>
            <person name="Quiroga C."/>
        </authorList>
    </citation>
    <scope>NUCLEOTIDE SEQUENCE [LARGE SCALE GENOMIC DNA]</scope>
    <source>
        <strain evidence="8 9">Ag06-30</strain>
    </source>
</reference>
<keyword evidence="6" id="KW-0676">Redox-active center</keyword>
<dbReference type="InterPro" id="IPR016156">
    <property type="entry name" value="FAD/NAD-linked_Rdtase_dimer_sf"/>
</dbReference>
<sequence>MTKIVIIGGVAGGASAAARARRVSETAEIIILERGKFVSFANCGLPYHISGEIESRDALLLQTPESFKSRFNVDVRVHNEVVAIDRQAKQLTVRNLMTNEMYQESYEKLLLSPGASPIKPPISGINNHFVHSLRNIPDMDEILSNLLLHKPKHATVVGGGFIGLEMVEALRHLGLDVTLLELADQVMGPVDLEMANMLHQKLVDNGVDLRLKTGLTAVDEYPIQLAEADNTGDYDKPILPHYHLQLTLSDNNTLATDLVILAIGVKPETSLASECGLVLGQLGGIRVDEGMRTSDADIYAVGDAIETADFVTGNPTLIPLAGPANRQGRLAADNMLGGDKKYRATQGTAICKLFDMAIASTGLNEKSLLKQNIPFEKIYVHTASHASYYPGAHPISLKLLFCPSSGRILGAQAAGIDGVDKRMDVLAVAQRAGMTVHDLADLELTYAPPFGSARDVVNQAGMVAANVLLGDEAICHSQDLHALTAEQIIVDIRNPGELTAMGSIAGAMNIPLPELRDRLNELPNDKELLVFCQVGLRGHVAYRMLIQHGFKVRNLTGGYKTYQMVNARF</sequence>
<dbReference type="GO" id="GO:0016491">
    <property type="term" value="F:oxidoreductase activity"/>
    <property type="evidence" value="ECO:0007669"/>
    <property type="project" value="UniProtKB-KW"/>
</dbReference>
<proteinExistence type="inferred from homology"/>
<evidence type="ECO:0000256" key="4">
    <source>
        <dbReference type="ARBA" id="ARBA00022827"/>
    </source>
</evidence>
<evidence type="ECO:0000256" key="2">
    <source>
        <dbReference type="ARBA" id="ARBA00009130"/>
    </source>
</evidence>
<dbReference type="EMBL" id="LRDC01000062">
    <property type="protein sequence ID" value="KVX00278.1"/>
    <property type="molecule type" value="Genomic_DNA"/>
</dbReference>
<dbReference type="CDD" id="cd01524">
    <property type="entry name" value="RHOD_Pyr_redox"/>
    <property type="match status" value="1"/>
</dbReference>
<dbReference type="AlphaFoldDB" id="A0A119CYT4"/>
<gene>
    <name evidence="8" type="ORF">AWJ07_09335</name>
</gene>
<dbReference type="SMART" id="SM00450">
    <property type="entry name" value="RHOD"/>
    <property type="match status" value="1"/>
</dbReference>
<dbReference type="Pfam" id="PF07992">
    <property type="entry name" value="Pyr_redox_2"/>
    <property type="match status" value="1"/>
</dbReference>
<name>A0A119CYT4_SHEFR</name>
<comment type="cofactor">
    <cofactor evidence="1">
        <name>FAD</name>
        <dbReference type="ChEBI" id="CHEBI:57692"/>
    </cofactor>
</comment>
<comment type="caution">
    <text evidence="8">The sequence shown here is derived from an EMBL/GenBank/DDBJ whole genome shotgun (WGS) entry which is preliminary data.</text>
</comment>
<evidence type="ECO:0000313" key="9">
    <source>
        <dbReference type="Proteomes" id="UP000055702"/>
    </source>
</evidence>
<dbReference type="SUPFAM" id="SSF52821">
    <property type="entry name" value="Rhodanese/Cell cycle control phosphatase"/>
    <property type="match status" value="1"/>
</dbReference>
<dbReference type="PANTHER" id="PTHR43429">
    <property type="entry name" value="PYRIDINE NUCLEOTIDE-DISULFIDE OXIDOREDUCTASE DOMAIN-CONTAINING"/>
    <property type="match status" value="1"/>
</dbReference>
<dbReference type="InterPro" id="IPR023753">
    <property type="entry name" value="FAD/NAD-binding_dom"/>
</dbReference>
<feature type="domain" description="Rhodanese" evidence="7">
    <location>
        <begin position="483"/>
        <end position="567"/>
    </location>
</feature>
<evidence type="ECO:0000256" key="3">
    <source>
        <dbReference type="ARBA" id="ARBA00022630"/>
    </source>
</evidence>
<dbReference type="PROSITE" id="PS50206">
    <property type="entry name" value="RHODANESE_3"/>
    <property type="match status" value="1"/>
</dbReference>
<dbReference type="InterPro" id="IPR036873">
    <property type="entry name" value="Rhodanese-like_dom_sf"/>
</dbReference>
<evidence type="ECO:0000256" key="1">
    <source>
        <dbReference type="ARBA" id="ARBA00001974"/>
    </source>
</evidence>
<dbReference type="Pfam" id="PF00581">
    <property type="entry name" value="Rhodanese"/>
    <property type="match status" value="1"/>
</dbReference>
<dbReference type="InterPro" id="IPR004099">
    <property type="entry name" value="Pyr_nucl-diS_OxRdtase_dimer"/>
</dbReference>
<dbReference type="Gene3D" id="3.40.250.10">
    <property type="entry name" value="Rhodanese-like domain"/>
    <property type="match status" value="1"/>
</dbReference>
<dbReference type="Pfam" id="PF02852">
    <property type="entry name" value="Pyr_redox_dim"/>
    <property type="match status" value="1"/>
</dbReference>
<evidence type="ECO:0000313" key="8">
    <source>
        <dbReference type="EMBL" id="KVX00278.1"/>
    </source>
</evidence>
<evidence type="ECO:0000259" key="7">
    <source>
        <dbReference type="PROSITE" id="PS50206"/>
    </source>
</evidence>